<sequence>MSPDPAVRGQRTNPRGFLIKTVENLRPTILPIGIFLFAKADEGSTILIIGAVMSALATLVGGVIAYLQWTRLTYSLGETEIRVESGLLSRKVRSVPIERIQDVSTTQGFLARLLGLVEITFETGAGAGEDIALSYLGEEEGERLRQVIRDRAGEADAVADAAYSEEEAERPPLFAMSPRRILTFGVFNFSLIVFGVTGAFLAQFDDFLPFDVWDIDGWRERLAGPGAWLAGLGALAQAIGIAVLVATLGILGVLTGIVRTALAQWNFRLDRTEKDFRRRRGMFTRTDVTLPIRRVQAAIVDARPVEALFGWRGAALVSLAADAGASHHDVAPLARPEEIAPIITEAKLCMPHEGLTWERVSPAHAVATALWRLRWWAALAMAVLVFQYVAEPDGLLASPRLALVPVVIGAWKSLRTLMALLRLRYAMDEEQVYIRSGWLSSILELVPREKLHTVSIGQGVIARHFGFAYLHLGVAGAYPTIEGLPLARAHAIRAELMGSMQRRDFSRLN</sequence>
<dbReference type="PANTHER" id="PTHR34473">
    <property type="entry name" value="UPF0699 TRANSMEMBRANE PROTEIN YDBS"/>
    <property type="match status" value="1"/>
</dbReference>
<keyword evidence="4" id="KW-1185">Reference proteome</keyword>
<feature type="transmembrane region" description="Helical" evidence="1">
    <location>
        <begin position="228"/>
        <end position="258"/>
    </location>
</feature>
<proteinExistence type="predicted"/>
<feature type="transmembrane region" description="Helical" evidence="1">
    <location>
        <begin position="46"/>
        <end position="67"/>
    </location>
</feature>
<evidence type="ECO:0000313" key="3">
    <source>
        <dbReference type="EMBL" id="QZD90732.1"/>
    </source>
</evidence>
<feature type="domain" description="YdbS-like PH" evidence="2">
    <location>
        <begin position="69"/>
        <end position="146"/>
    </location>
</feature>
<evidence type="ECO:0000259" key="2">
    <source>
        <dbReference type="Pfam" id="PF03703"/>
    </source>
</evidence>
<organism evidence="3 4">
    <name type="scientific">Qipengyuania aurantiaca</name>
    <dbReference type="NCBI Taxonomy" id="2867233"/>
    <lineage>
        <taxon>Bacteria</taxon>
        <taxon>Pseudomonadati</taxon>
        <taxon>Pseudomonadota</taxon>
        <taxon>Alphaproteobacteria</taxon>
        <taxon>Sphingomonadales</taxon>
        <taxon>Erythrobacteraceae</taxon>
        <taxon>Qipengyuania</taxon>
    </lineage>
</organism>
<dbReference type="Proteomes" id="UP000824281">
    <property type="component" value="Chromosome"/>
</dbReference>
<evidence type="ECO:0000313" key="4">
    <source>
        <dbReference type="Proteomes" id="UP000824281"/>
    </source>
</evidence>
<feature type="transmembrane region" description="Helical" evidence="1">
    <location>
        <begin position="373"/>
        <end position="390"/>
    </location>
</feature>
<dbReference type="PANTHER" id="PTHR34473:SF2">
    <property type="entry name" value="UPF0699 TRANSMEMBRANE PROTEIN YDBT"/>
    <property type="match status" value="1"/>
</dbReference>
<accession>A0ABX8ZP39</accession>
<protein>
    <submittedName>
        <fullName evidence="3">PH domain-containing protein</fullName>
    </submittedName>
</protein>
<dbReference type="EMBL" id="CP081295">
    <property type="protein sequence ID" value="QZD90732.1"/>
    <property type="molecule type" value="Genomic_DNA"/>
</dbReference>
<dbReference type="RefSeq" id="WP_221426194.1">
    <property type="nucleotide sequence ID" value="NZ_CP081295.1"/>
</dbReference>
<keyword evidence="1" id="KW-0812">Transmembrane</keyword>
<reference evidence="3 4" key="1">
    <citation type="submission" date="2021-08" db="EMBL/GenBank/DDBJ databases">
        <title>Comparative Genomics Analysis of the Genus Qipengyuania Reveals Extensive Genetic Diversity and Metabolic Versatility, Including the Description of Fifteen Novel Species.</title>
        <authorList>
            <person name="Liu Y."/>
        </authorList>
    </citation>
    <scope>NUCLEOTIDE SEQUENCE [LARGE SCALE GENOMIC DNA]</scope>
    <source>
        <strain evidence="3 4">1NDH13</strain>
    </source>
</reference>
<feature type="domain" description="YdbS-like PH" evidence="2">
    <location>
        <begin position="423"/>
        <end position="495"/>
    </location>
</feature>
<evidence type="ECO:0000256" key="1">
    <source>
        <dbReference type="SAM" id="Phobius"/>
    </source>
</evidence>
<dbReference type="InterPro" id="IPR005182">
    <property type="entry name" value="YdbS-like_PH"/>
</dbReference>
<dbReference type="Pfam" id="PF03703">
    <property type="entry name" value="bPH_2"/>
    <property type="match status" value="3"/>
</dbReference>
<name>A0ABX8ZP39_9SPHN</name>
<gene>
    <name evidence="3" type="ORF">K3148_04895</name>
</gene>
<keyword evidence="1" id="KW-0472">Membrane</keyword>
<feature type="transmembrane region" description="Helical" evidence="1">
    <location>
        <begin position="181"/>
        <end position="204"/>
    </location>
</feature>
<keyword evidence="1" id="KW-1133">Transmembrane helix</keyword>
<feature type="domain" description="YdbS-like PH" evidence="2">
    <location>
        <begin position="266"/>
        <end position="339"/>
    </location>
</feature>